<comment type="subcellular location">
    <subcellularLocation>
        <location evidence="1">Cell membrane</location>
        <topology evidence="1">Multi-pass membrane protein</topology>
    </subcellularLocation>
</comment>
<dbReference type="Proteomes" id="UP000215694">
    <property type="component" value="Unassembled WGS sequence"/>
</dbReference>
<evidence type="ECO:0000313" key="9">
    <source>
        <dbReference type="EMBL" id="RDY26930.1"/>
    </source>
</evidence>
<feature type="transmembrane region" description="Helical" evidence="8">
    <location>
        <begin position="74"/>
        <end position="96"/>
    </location>
</feature>
<feature type="transmembrane region" description="Helical" evidence="8">
    <location>
        <begin position="276"/>
        <end position="295"/>
    </location>
</feature>
<feature type="transmembrane region" description="Helical" evidence="8">
    <location>
        <begin position="250"/>
        <end position="269"/>
    </location>
</feature>
<feature type="transmembrane region" description="Helical" evidence="8">
    <location>
        <begin position="315"/>
        <end position="338"/>
    </location>
</feature>
<keyword evidence="10" id="KW-1185">Reference proteome</keyword>
<feature type="transmembrane region" description="Helical" evidence="8">
    <location>
        <begin position="36"/>
        <end position="54"/>
    </location>
</feature>
<evidence type="ECO:0000256" key="3">
    <source>
        <dbReference type="ARBA" id="ARBA00022448"/>
    </source>
</evidence>
<dbReference type="PANTHER" id="PTHR21716">
    <property type="entry name" value="TRANSMEMBRANE PROTEIN"/>
    <property type="match status" value="1"/>
</dbReference>
<protein>
    <submittedName>
        <fullName evidence="9">AI-2E family transporter</fullName>
    </submittedName>
</protein>
<evidence type="ECO:0000256" key="2">
    <source>
        <dbReference type="ARBA" id="ARBA00009773"/>
    </source>
</evidence>
<feature type="transmembrane region" description="Helical" evidence="8">
    <location>
        <begin position="227"/>
        <end position="244"/>
    </location>
</feature>
<accession>A0A371J2C9</accession>
<sequence>MNDRKIYLRIIGTVLVSYILIKFIDNYKYFFEVFNLLLSLLTPFVIAFILAYVLNPIVKFFEDKLKLTRLPSLFLTYGIFIFLISTFVVFTAPALVNSLADIVNQLPVYAQKTQEFLISTGESLKNIDPQVLKETGDKIMSVIPTLSTLLVGSLGQIFNTTFSVGKFIVQLGLSVVICFYILKDKEGFLSFSKKLVYIIFRKKYGDFTIEICSTLNSNIGKYFSGKILDSFIVGLLSAVGLFFIKSEYALLFGTLMGFMNMIPYFGPVIGMAPVVIINLFYSPSIALISLIYLMIVQQIEVAVIEPKIVGDQLDLSPFLTILAVTVGGGFFGIPGMILSVPIMGVIKIYLGAYVEYKHSDLMSRLNSNIESDEE</sequence>
<evidence type="ECO:0000256" key="6">
    <source>
        <dbReference type="ARBA" id="ARBA00022989"/>
    </source>
</evidence>
<evidence type="ECO:0000256" key="4">
    <source>
        <dbReference type="ARBA" id="ARBA00022475"/>
    </source>
</evidence>
<name>A0A371J2C9_9FIRM</name>
<dbReference type="EMBL" id="NOJY02000018">
    <property type="protein sequence ID" value="RDY26930.1"/>
    <property type="molecule type" value="Genomic_DNA"/>
</dbReference>
<feature type="transmembrane region" description="Helical" evidence="8">
    <location>
        <begin position="6"/>
        <end position="24"/>
    </location>
</feature>
<evidence type="ECO:0000313" key="10">
    <source>
        <dbReference type="Proteomes" id="UP000215694"/>
    </source>
</evidence>
<keyword evidence="7 8" id="KW-0472">Membrane</keyword>
<keyword evidence="6 8" id="KW-1133">Transmembrane helix</keyword>
<dbReference type="Pfam" id="PF01594">
    <property type="entry name" value="AI-2E_transport"/>
    <property type="match status" value="1"/>
</dbReference>
<dbReference type="GO" id="GO:0055085">
    <property type="term" value="P:transmembrane transport"/>
    <property type="evidence" value="ECO:0007669"/>
    <property type="project" value="TreeGrafter"/>
</dbReference>
<dbReference type="InterPro" id="IPR002549">
    <property type="entry name" value="AI-2E-like"/>
</dbReference>
<keyword evidence="4" id="KW-1003">Cell membrane</keyword>
<dbReference type="GO" id="GO:0005886">
    <property type="term" value="C:plasma membrane"/>
    <property type="evidence" value="ECO:0007669"/>
    <property type="project" value="UniProtKB-SubCell"/>
</dbReference>
<proteinExistence type="inferred from homology"/>
<dbReference type="OrthoDB" id="9793390at2"/>
<organism evidence="9 10">
    <name type="scientific">Romboutsia weinsteinii</name>
    <dbReference type="NCBI Taxonomy" id="2020949"/>
    <lineage>
        <taxon>Bacteria</taxon>
        <taxon>Bacillati</taxon>
        <taxon>Bacillota</taxon>
        <taxon>Clostridia</taxon>
        <taxon>Peptostreptococcales</taxon>
        <taxon>Peptostreptococcaceae</taxon>
        <taxon>Romboutsia</taxon>
    </lineage>
</organism>
<comment type="similarity">
    <text evidence="2">Belongs to the autoinducer-2 exporter (AI-2E) (TC 2.A.86) family.</text>
</comment>
<dbReference type="RefSeq" id="WP_094368044.1">
    <property type="nucleotide sequence ID" value="NZ_NOJY02000018.1"/>
</dbReference>
<dbReference type="PANTHER" id="PTHR21716:SF53">
    <property type="entry name" value="PERMEASE PERM-RELATED"/>
    <property type="match status" value="1"/>
</dbReference>
<keyword evidence="5 8" id="KW-0812">Transmembrane</keyword>
<reference evidence="9 10" key="1">
    <citation type="journal article" date="2017" name="Genome Announc.">
        <title>Draft Genome Sequence of Romboutsia weinsteinii sp. nov. Strain CCRI-19649(T) Isolated from Surface Water.</title>
        <authorList>
            <person name="Maheux A.F."/>
            <person name="Boudreau D.K."/>
            <person name="Berube E."/>
            <person name="Boissinot M."/>
            <person name="Cantin P."/>
            <person name="Raymond F."/>
            <person name="Corbeil J."/>
            <person name="Omar R.F."/>
            <person name="Bergeron M.G."/>
        </authorList>
    </citation>
    <scope>NUCLEOTIDE SEQUENCE [LARGE SCALE GENOMIC DNA]</scope>
    <source>
        <strain evidence="9 10">CCRI-19649</strain>
    </source>
</reference>
<evidence type="ECO:0000256" key="7">
    <source>
        <dbReference type="ARBA" id="ARBA00023136"/>
    </source>
</evidence>
<comment type="caution">
    <text evidence="9">The sequence shown here is derived from an EMBL/GenBank/DDBJ whole genome shotgun (WGS) entry which is preliminary data.</text>
</comment>
<evidence type="ECO:0000256" key="5">
    <source>
        <dbReference type="ARBA" id="ARBA00022692"/>
    </source>
</evidence>
<feature type="transmembrane region" description="Helical" evidence="8">
    <location>
        <begin position="164"/>
        <end position="182"/>
    </location>
</feature>
<keyword evidence="3" id="KW-0813">Transport</keyword>
<gene>
    <name evidence="9" type="ORF">CHL78_011380</name>
</gene>
<dbReference type="AlphaFoldDB" id="A0A371J2C9"/>
<evidence type="ECO:0000256" key="1">
    <source>
        <dbReference type="ARBA" id="ARBA00004651"/>
    </source>
</evidence>
<evidence type="ECO:0000256" key="8">
    <source>
        <dbReference type="SAM" id="Phobius"/>
    </source>
</evidence>